<comment type="catalytic activity">
    <reaction evidence="9">
        <text>3',3'-c-di-GMP + H2O = 5'-phosphoguanylyl(3'-&gt;5')guanosine + H(+)</text>
        <dbReference type="Rhea" id="RHEA:24902"/>
        <dbReference type="ChEBI" id="CHEBI:15377"/>
        <dbReference type="ChEBI" id="CHEBI:15378"/>
        <dbReference type="ChEBI" id="CHEBI:58754"/>
        <dbReference type="ChEBI" id="CHEBI:58805"/>
        <dbReference type="EC" id="3.1.4.52"/>
    </reaction>
</comment>
<dbReference type="PANTHER" id="PTHR33121:SF70">
    <property type="entry name" value="SIGNALING PROTEIN YKOW"/>
    <property type="match status" value="1"/>
</dbReference>
<dbReference type="CDD" id="cd01948">
    <property type="entry name" value="EAL"/>
    <property type="match status" value="1"/>
</dbReference>
<evidence type="ECO:0000256" key="1">
    <source>
        <dbReference type="ARBA" id="ARBA00004651"/>
    </source>
</evidence>
<feature type="transmembrane region" description="Helical" evidence="10">
    <location>
        <begin position="234"/>
        <end position="259"/>
    </location>
</feature>
<evidence type="ECO:0000259" key="11">
    <source>
        <dbReference type="PROSITE" id="PS50883"/>
    </source>
</evidence>
<keyword evidence="13" id="KW-1185">Reference proteome</keyword>
<feature type="domain" description="EAL" evidence="11">
    <location>
        <begin position="260"/>
        <end position="515"/>
    </location>
</feature>
<dbReference type="InterPro" id="IPR035919">
    <property type="entry name" value="EAL_sf"/>
</dbReference>
<evidence type="ECO:0000313" key="12">
    <source>
        <dbReference type="EMBL" id="MBD5772455.1"/>
    </source>
</evidence>
<evidence type="ECO:0000256" key="6">
    <source>
        <dbReference type="ARBA" id="ARBA00022801"/>
    </source>
</evidence>
<keyword evidence="8 10" id="KW-0472">Membrane</keyword>
<dbReference type="SMART" id="SM00052">
    <property type="entry name" value="EAL"/>
    <property type="match status" value="1"/>
</dbReference>
<dbReference type="PROSITE" id="PS50883">
    <property type="entry name" value="EAL"/>
    <property type="match status" value="1"/>
</dbReference>
<dbReference type="Gene3D" id="3.20.20.450">
    <property type="entry name" value="EAL domain"/>
    <property type="match status" value="1"/>
</dbReference>
<comment type="caution">
    <text evidence="12">The sequence shown here is derived from an EMBL/GenBank/DDBJ whole genome shotgun (WGS) entry which is preliminary data.</text>
</comment>
<organism evidence="12 13">
    <name type="scientific">Marinomonas colpomeniae</name>
    <dbReference type="NCBI Taxonomy" id="2774408"/>
    <lineage>
        <taxon>Bacteria</taxon>
        <taxon>Pseudomonadati</taxon>
        <taxon>Pseudomonadota</taxon>
        <taxon>Gammaproteobacteria</taxon>
        <taxon>Oceanospirillales</taxon>
        <taxon>Oceanospirillaceae</taxon>
        <taxon>Marinomonas</taxon>
    </lineage>
</organism>
<dbReference type="InterPro" id="IPR050706">
    <property type="entry name" value="Cyclic-di-GMP_PDE-like"/>
</dbReference>
<dbReference type="Pfam" id="PF00563">
    <property type="entry name" value="EAL"/>
    <property type="match status" value="1"/>
</dbReference>
<dbReference type="Pfam" id="PF12792">
    <property type="entry name" value="CSS-motif"/>
    <property type="match status" value="1"/>
</dbReference>
<accession>A0ABR8P2E5</accession>
<dbReference type="InterPro" id="IPR001633">
    <property type="entry name" value="EAL_dom"/>
</dbReference>
<evidence type="ECO:0000256" key="4">
    <source>
        <dbReference type="ARBA" id="ARBA00022636"/>
    </source>
</evidence>
<protein>
    <recommendedName>
        <fullName evidence="2">cyclic-guanylate-specific phosphodiesterase</fullName>
        <ecNumber evidence="2">3.1.4.52</ecNumber>
    </recommendedName>
</protein>
<dbReference type="RefSeq" id="WP_191595844.1">
    <property type="nucleotide sequence ID" value="NZ_JACYFC010000006.1"/>
</dbReference>
<sequence>MFTGITTLTPFKKSLVFSYGIFSLFLSLLVFASGLYFYLIKDLNDQSQAAENALTHRMDEIFRELKHIVNDASLSCQKEDIGQLRHKVFYSPIFKEFGLFDDNFRVYCTNFGVNNFNIFSTIKDRIEQSEDHTTVSLVKSYILGEKTFIAFYLGKNGIGANGLAPPKSLSMDIDHLLLPDYPYELTIGKLALVSNELNMGSEILDQKNISLDDWAMTLKIILPSNVYWSKAMTLLPFGVVLWIVLWALSCALHWGFLYYRRSLPHCLRRAIRGNDMEVYYQPIVSLHDNKTHAMEALIRWRSPYHGQVSPLSIIEISGRLNLLGDLTWMVLRNVGQFYRENQKLLNNITTAVNVDRYCLLNEDFISTFTGILEEYPELKGRLGLEVTETSALSAIELPLMVSRFEHVKALDIRLSVDDFGTGYSGLDFLRRFPYDTLKLDRVFIASLKDDQFTQQVLTSITKLAKELNMKVVAEGVERKDQLDAVKELDIDSVQGYYFCAPLPYDQVLTWLVKNK</sequence>
<name>A0ABR8P2E5_9GAMM</name>
<evidence type="ECO:0000256" key="8">
    <source>
        <dbReference type="ARBA" id="ARBA00023136"/>
    </source>
</evidence>
<dbReference type="EMBL" id="JACYFC010000006">
    <property type="protein sequence ID" value="MBD5772455.1"/>
    <property type="molecule type" value="Genomic_DNA"/>
</dbReference>
<evidence type="ECO:0000256" key="5">
    <source>
        <dbReference type="ARBA" id="ARBA00022692"/>
    </source>
</evidence>
<evidence type="ECO:0000313" key="13">
    <source>
        <dbReference type="Proteomes" id="UP000604161"/>
    </source>
</evidence>
<evidence type="ECO:0000256" key="3">
    <source>
        <dbReference type="ARBA" id="ARBA00022475"/>
    </source>
</evidence>
<evidence type="ECO:0000256" key="9">
    <source>
        <dbReference type="ARBA" id="ARBA00034290"/>
    </source>
</evidence>
<evidence type="ECO:0000256" key="7">
    <source>
        <dbReference type="ARBA" id="ARBA00022989"/>
    </source>
</evidence>
<evidence type="ECO:0000256" key="10">
    <source>
        <dbReference type="SAM" id="Phobius"/>
    </source>
</evidence>
<dbReference type="PANTHER" id="PTHR33121">
    <property type="entry name" value="CYCLIC DI-GMP PHOSPHODIESTERASE PDEF"/>
    <property type="match status" value="1"/>
</dbReference>
<evidence type="ECO:0000256" key="2">
    <source>
        <dbReference type="ARBA" id="ARBA00012282"/>
    </source>
</evidence>
<proteinExistence type="predicted"/>
<keyword evidence="4" id="KW-0973">c-di-GMP</keyword>
<dbReference type="InterPro" id="IPR024744">
    <property type="entry name" value="CSS-motif_dom"/>
</dbReference>
<feature type="transmembrane region" description="Helical" evidence="10">
    <location>
        <begin position="16"/>
        <end position="39"/>
    </location>
</feature>
<dbReference type="Proteomes" id="UP000604161">
    <property type="component" value="Unassembled WGS sequence"/>
</dbReference>
<reference evidence="12 13" key="1">
    <citation type="submission" date="2020-09" db="EMBL/GenBank/DDBJ databases">
        <title>Marinomonas sp. nov., isolated from the cysticercosis algae of Qingdao, China.</title>
        <authorList>
            <person name="Sun X."/>
        </authorList>
    </citation>
    <scope>NUCLEOTIDE SEQUENCE [LARGE SCALE GENOMIC DNA]</scope>
    <source>
        <strain evidence="12 13">SM2066</strain>
    </source>
</reference>
<dbReference type="SUPFAM" id="SSF141868">
    <property type="entry name" value="EAL domain-like"/>
    <property type="match status" value="1"/>
</dbReference>
<keyword evidence="7 10" id="KW-1133">Transmembrane helix</keyword>
<keyword evidence="6" id="KW-0378">Hydrolase</keyword>
<keyword evidence="3" id="KW-1003">Cell membrane</keyword>
<comment type="subcellular location">
    <subcellularLocation>
        <location evidence="1">Cell membrane</location>
        <topology evidence="1">Multi-pass membrane protein</topology>
    </subcellularLocation>
</comment>
<dbReference type="EC" id="3.1.4.52" evidence="2"/>
<keyword evidence="5 10" id="KW-0812">Transmembrane</keyword>
<gene>
    <name evidence="12" type="ORF">IF202_15560</name>
</gene>